<proteinExistence type="predicted"/>
<reference evidence="3 4" key="1">
    <citation type="journal article" date="2019" name="Sci. Rep.">
        <title>Orb-weaving spider Araneus ventricosus genome elucidates the spidroin gene catalogue.</title>
        <authorList>
            <person name="Kono N."/>
            <person name="Nakamura H."/>
            <person name="Ohtoshi R."/>
            <person name="Moran D.A.P."/>
            <person name="Shinohara A."/>
            <person name="Yoshida Y."/>
            <person name="Fujiwara M."/>
            <person name="Mori M."/>
            <person name="Tomita M."/>
            <person name="Arakawa K."/>
        </authorList>
    </citation>
    <scope>NUCLEOTIDE SEQUENCE [LARGE SCALE GENOMIC DNA]</scope>
</reference>
<dbReference type="OrthoDB" id="97058at2759"/>
<protein>
    <recommendedName>
        <fullName evidence="2">CCHC-type domain-containing protein</fullName>
    </recommendedName>
</protein>
<organism evidence="3 4">
    <name type="scientific">Araneus ventricosus</name>
    <name type="common">Orbweaver spider</name>
    <name type="synonym">Epeira ventricosa</name>
    <dbReference type="NCBI Taxonomy" id="182803"/>
    <lineage>
        <taxon>Eukaryota</taxon>
        <taxon>Metazoa</taxon>
        <taxon>Ecdysozoa</taxon>
        <taxon>Arthropoda</taxon>
        <taxon>Chelicerata</taxon>
        <taxon>Arachnida</taxon>
        <taxon>Araneae</taxon>
        <taxon>Araneomorphae</taxon>
        <taxon>Entelegynae</taxon>
        <taxon>Araneoidea</taxon>
        <taxon>Araneidae</taxon>
        <taxon>Araneus</taxon>
    </lineage>
</organism>
<dbReference type="AlphaFoldDB" id="A0A4Y2FFY1"/>
<keyword evidence="1" id="KW-0479">Metal-binding</keyword>
<dbReference type="GO" id="GO:0008270">
    <property type="term" value="F:zinc ion binding"/>
    <property type="evidence" value="ECO:0007669"/>
    <property type="project" value="UniProtKB-KW"/>
</dbReference>
<evidence type="ECO:0000313" key="3">
    <source>
        <dbReference type="EMBL" id="GBM40420.1"/>
    </source>
</evidence>
<gene>
    <name evidence="3" type="ORF">AVEN_122635_1</name>
</gene>
<dbReference type="InterPro" id="IPR001878">
    <property type="entry name" value="Znf_CCHC"/>
</dbReference>
<evidence type="ECO:0000256" key="1">
    <source>
        <dbReference type="PROSITE-ProRule" id="PRU00047"/>
    </source>
</evidence>
<dbReference type="GO" id="GO:0003676">
    <property type="term" value="F:nucleic acid binding"/>
    <property type="evidence" value="ECO:0007669"/>
    <property type="project" value="InterPro"/>
</dbReference>
<comment type="caution">
    <text evidence="3">The sequence shown here is derived from an EMBL/GenBank/DDBJ whole genome shotgun (WGS) entry which is preliminary data.</text>
</comment>
<evidence type="ECO:0000259" key="2">
    <source>
        <dbReference type="PROSITE" id="PS50158"/>
    </source>
</evidence>
<dbReference type="PROSITE" id="PS50158">
    <property type="entry name" value="ZF_CCHC"/>
    <property type="match status" value="1"/>
</dbReference>
<dbReference type="SUPFAM" id="SSF57756">
    <property type="entry name" value="Retrovirus zinc finger-like domains"/>
    <property type="match status" value="1"/>
</dbReference>
<name>A0A4Y2FFY1_ARAVE</name>
<dbReference type="InterPro" id="IPR036875">
    <property type="entry name" value="Znf_CCHC_sf"/>
</dbReference>
<keyword evidence="1" id="KW-0862">Zinc</keyword>
<evidence type="ECO:0000313" key="4">
    <source>
        <dbReference type="Proteomes" id="UP000499080"/>
    </source>
</evidence>
<keyword evidence="1" id="KW-0863">Zinc-finger</keyword>
<dbReference type="EMBL" id="BGPR01000929">
    <property type="protein sequence ID" value="GBM40420.1"/>
    <property type="molecule type" value="Genomic_DNA"/>
</dbReference>
<sequence>MHDNLFQLMKELWQVLRKDYDCMSKDWKVWNFLMKVEVWYLSLKPSKNIAKNQVDSAQNEKNNKIKCHYCGRPRHMKRNCYKFKNEGSEKEKEDSRKPEKAFMSVAEKRPDYWLIDSRHGASRHVSSKLNWCFS</sequence>
<dbReference type="Gene3D" id="4.10.60.10">
    <property type="entry name" value="Zinc finger, CCHC-type"/>
    <property type="match status" value="1"/>
</dbReference>
<feature type="domain" description="CCHC-type" evidence="2">
    <location>
        <begin position="66"/>
        <end position="80"/>
    </location>
</feature>
<accession>A0A4Y2FFY1</accession>
<dbReference type="Proteomes" id="UP000499080">
    <property type="component" value="Unassembled WGS sequence"/>
</dbReference>
<keyword evidence="4" id="KW-1185">Reference proteome</keyword>